<comment type="caution">
    <text evidence="3">The sequence shown here is derived from an EMBL/GenBank/DDBJ whole genome shotgun (WGS) entry which is preliminary data.</text>
</comment>
<evidence type="ECO:0000313" key="3">
    <source>
        <dbReference type="EMBL" id="KAH3686727.1"/>
    </source>
</evidence>
<dbReference type="InterPro" id="IPR029044">
    <property type="entry name" value="Nucleotide-diphossugar_trans"/>
</dbReference>
<dbReference type="OrthoDB" id="409543at2759"/>
<dbReference type="Gene3D" id="3.90.550.20">
    <property type="match status" value="1"/>
</dbReference>
<organism evidence="3 4">
    <name type="scientific">Wickerhamomyces pijperi</name>
    <name type="common">Yeast</name>
    <name type="synonym">Pichia pijperi</name>
    <dbReference type="NCBI Taxonomy" id="599730"/>
    <lineage>
        <taxon>Eukaryota</taxon>
        <taxon>Fungi</taxon>
        <taxon>Dikarya</taxon>
        <taxon>Ascomycota</taxon>
        <taxon>Saccharomycotina</taxon>
        <taxon>Saccharomycetes</taxon>
        <taxon>Phaffomycetales</taxon>
        <taxon>Wickerhamomycetaceae</taxon>
        <taxon>Wickerhamomyces</taxon>
    </lineage>
</organism>
<dbReference type="Pfam" id="PF04488">
    <property type="entry name" value="Gly_transf_sug"/>
    <property type="match status" value="1"/>
</dbReference>
<protein>
    <recommendedName>
        <fullName evidence="5">Glycosyltransferase family 32 protein</fullName>
    </recommendedName>
</protein>
<evidence type="ECO:0000256" key="2">
    <source>
        <dbReference type="SAM" id="MobiDB-lite"/>
    </source>
</evidence>
<dbReference type="AlphaFoldDB" id="A0A9P8QBZ8"/>
<comment type="similarity">
    <text evidence="1">Belongs to the glycosyltransferase 32 family.</text>
</comment>
<evidence type="ECO:0008006" key="5">
    <source>
        <dbReference type="Google" id="ProtNLM"/>
    </source>
</evidence>
<proteinExistence type="inferred from homology"/>
<dbReference type="PANTHER" id="PTHR31834:SF9">
    <property type="entry name" value="INITIATION-SPECIFIC ALPHA-1,6-MANNOSYLTRANSFERASE"/>
    <property type="match status" value="1"/>
</dbReference>
<dbReference type="GO" id="GO:0000009">
    <property type="term" value="F:alpha-1,6-mannosyltransferase activity"/>
    <property type="evidence" value="ECO:0007669"/>
    <property type="project" value="InterPro"/>
</dbReference>
<dbReference type="InterPro" id="IPR007577">
    <property type="entry name" value="GlycoTrfase_DXD_sugar-bd_CS"/>
</dbReference>
<dbReference type="PANTHER" id="PTHR31834">
    <property type="entry name" value="INITIATION-SPECIFIC ALPHA-1,6-MANNOSYLTRANSFERASE"/>
    <property type="match status" value="1"/>
</dbReference>
<dbReference type="GO" id="GO:0000136">
    <property type="term" value="C:mannan polymerase complex"/>
    <property type="evidence" value="ECO:0007669"/>
    <property type="project" value="TreeGrafter"/>
</dbReference>
<feature type="compositionally biased region" description="Low complexity" evidence="2">
    <location>
        <begin position="76"/>
        <end position="106"/>
    </location>
</feature>
<name>A0A9P8QBZ8_WICPI</name>
<sequence>MSGFLSKFDELASATSGRSSSLSFLTRTTSISQHLTKNKKVLFILFTLVSLVTILIETNQHEALLDSLPTVTITHNNSNTDSNTDSNIDSSSNSTNIDEQQQQQQQEEPEDTPPSDLFAKFQPVPMKGQRLSELFQSDDEAPKFALSDSDIDQLLSLPLTERFDLLLPYKPAQEGQIPRNIFQQHKSTNLDELGRDITRYINSFKVANEGAGFEHHLYDNKKIERFLLREYGLLFPEVVELYHALPKNIMRYDLFRYLVLYAYGGTYSDTDTEASKPVLDWLSYNDTVYGDANTIGAVVGVEGECDCQDWERIEGRRIQLCQWTFQFKPHHPILKLTILNILRNYHEKYNSYWKVFTAWDGQTYDFNKEPKEYLDGVIEFTGPTLFTDSFYEYLNSLDSETFHINSPNDHEQIYKNLRNPHPDLTRHSYVWEHDVNTNVGWENFTNIMEPLVINKDIMVVPRFYFNPRKAEEFPDNQYWVKHNYHGTWKQSPV</sequence>
<reference evidence="3" key="1">
    <citation type="journal article" date="2021" name="Open Biol.">
        <title>Shared evolutionary footprints suggest mitochondrial oxidative damage underlies multiple complex I losses in fungi.</title>
        <authorList>
            <person name="Schikora-Tamarit M.A."/>
            <person name="Marcet-Houben M."/>
            <person name="Nosek J."/>
            <person name="Gabaldon T."/>
        </authorList>
    </citation>
    <scope>NUCLEOTIDE SEQUENCE</scope>
    <source>
        <strain evidence="3">CBS2887</strain>
    </source>
</reference>
<dbReference type="InterPro" id="IPR039367">
    <property type="entry name" value="Och1-like"/>
</dbReference>
<accession>A0A9P8QBZ8</accession>
<feature type="region of interest" description="Disordered" evidence="2">
    <location>
        <begin position="76"/>
        <end position="117"/>
    </location>
</feature>
<dbReference type="Proteomes" id="UP000774326">
    <property type="component" value="Unassembled WGS sequence"/>
</dbReference>
<dbReference type="EMBL" id="JAEUBG010001229">
    <property type="protein sequence ID" value="KAH3686727.1"/>
    <property type="molecule type" value="Genomic_DNA"/>
</dbReference>
<evidence type="ECO:0000313" key="4">
    <source>
        <dbReference type="Proteomes" id="UP000774326"/>
    </source>
</evidence>
<evidence type="ECO:0000256" key="1">
    <source>
        <dbReference type="ARBA" id="ARBA00009003"/>
    </source>
</evidence>
<dbReference type="GO" id="GO:0006487">
    <property type="term" value="P:protein N-linked glycosylation"/>
    <property type="evidence" value="ECO:0007669"/>
    <property type="project" value="TreeGrafter"/>
</dbReference>
<gene>
    <name evidence="3" type="ORF">WICPIJ_002290</name>
</gene>
<reference evidence="3" key="2">
    <citation type="submission" date="2021-01" db="EMBL/GenBank/DDBJ databases">
        <authorList>
            <person name="Schikora-Tamarit M.A."/>
        </authorList>
    </citation>
    <scope>NUCLEOTIDE SEQUENCE</scope>
    <source>
        <strain evidence="3">CBS2887</strain>
    </source>
</reference>
<keyword evidence="4" id="KW-1185">Reference proteome</keyword>
<dbReference type="SUPFAM" id="SSF53448">
    <property type="entry name" value="Nucleotide-diphospho-sugar transferases"/>
    <property type="match status" value="1"/>
</dbReference>